<evidence type="ECO:0000256" key="6">
    <source>
        <dbReference type="ARBA" id="ARBA00023014"/>
    </source>
</evidence>
<evidence type="ECO:0000313" key="7">
    <source>
        <dbReference type="EMBL" id="MBM6825924.1"/>
    </source>
</evidence>
<dbReference type="PANTHER" id="PTHR42859">
    <property type="entry name" value="OXIDOREDUCTASE"/>
    <property type="match status" value="1"/>
</dbReference>
<proteinExistence type="predicted"/>
<evidence type="ECO:0000256" key="1">
    <source>
        <dbReference type="ARBA" id="ARBA00022448"/>
    </source>
</evidence>
<gene>
    <name evidence="7" type="ORF">H6A13_02235</name>
</gene>
<evidence type="ECO:0000256" key="2">
    <source>
        <dbReference type="ARBA" id="ARBA00022485"/>
    </source>
</evidence>
<dbReference type="GO" id="GO:0046872">
    <property type="term" value="F:metal ion binding"/>
    <property type="evidence" value="ECO:0007669"/>
    <property type="project" value="UniProtKB-KW"/>
</dbReference>
<evidence type="ECO:0000256" key="5">
    <source>
        <dbReference type="ARBA" id="ARBA00023004"/>
    </source>
</evidence>
<evidence type="ECO:0000256" key="3">
    <source>
        <dbReference type="ARBA" id="ARBA00022723"/>
    </source>
</evidence>
<keyword evidence="6" id="KW-0411">Iron-sulfur</keyword>
<dbReference type="InterPro" id="IPR050294">
    <property type="entry name" value="RnfB_subfamily"/>
</dbReference>
<name>A0A938XFA1_9CLOT</name>
<dbReference type="CDD" id="cd10550">
    <property type="entry name" value="DMSOR_beta_like"/>
    <property type="match status" value="1"/>
</dbReference>
<dbReference type="RefSeq" id="WP_204907987.1">
    <property type="nucleotide sequence ID" value="NZ_JACJLV010000004.1"/>
</dbReference>
<keyword evidence="8" id="KW-1185">Reference proteome</keyword>
<evidence type="ECO:0000313" key="8">
    <source>
        <dbReference type="Proteomes" id="UP000713880"/>
    </source>
</evidence>
<keyword evidence="5" id="KW-0408">Iron</keyword>
<dbReference type="AlphaFoldDB" id="A0A938XFA1"/>
<keyword evidence="1" id="KW-0813">Transport</keyword>
<dbReference type="InterPro" id="IPR017896">
    <property type="entry name" value="4Fe4S_Fe-S-bd"/>
</dbReference>
<dbReference type="Pfam" id="PF13247">
    <property type="entry name" value="Fer4_11"/>
    <property type="match status" value="1"/>
</dbReference>
<keyword evidence="3" id="KW-0479">Metal-binding</keyword>
<dbReference type="EMBL" id="JACJLV010000004">
    <property type="protein sequence ID" value="MBM6825924.1"/>
    <property type="molecule type" value="Genomic_DNA"/>
</dbReference>
<protein>
    <submittedName>
        <fullName evidence="7">4Fe-4S dicluster domain-containing protein</fullName>
    </submittedName>
</protein>
<dbReference type="PROSITE" id="PS51379">
    <property type="entry name" value="4FE4S_FER_2"/>
    <property type="match status" value="4"/>
</dbReference>
<comment type="caution">
    <text evidence="7">The sequence shown here is derived from an EMBL/GenBank/DDBJ whole genome shotgun (WGS) entry which is preliminary data.</text>
</comment>
<accession>A0A938XFA1</accession>
<dbReference type="InterPro" id="IPR017900">
    <property type="entry name" value="4Fe4S_Fe_S_CS"/>
</dbReference>
<dbReference type="GO" id="GO:0051539">
    <property type="term" value="F:4 iron, 4 sulfur cluster binding"/>
    <property type="evidence" value="ECO:0007669"/>
    <property type="project" value="UniProtKB-KW"/>
</dbReference>
<dbReference type="SUPFAM" id="SSF54862">
    <property type="entry name" value="4Fe-4S ferredoxins"/>
    <property type="match status" value="1"/>
</dbReference>
<dbReference type="Proteomes" id="UP000713880">
    <property type="component" value="Unassembled WGS sequence"/>
</dbReference>
<keyword evidence="4" id="KW-0249">Electron transport</keyword>
<reference evidence="7" key="2">
    <citation type="journal article" date="2021" name="Sci. Rep.">
        <title>The distribution of antibiotic resistance genes in chicken gut microbiota commensals.</title>
        <authorList>
            <person name="Juricova H."/>
            <person name="Matiasovicova J."/>
            <person name="Kubasova T."/>
            <person name="Cejkova D."/>
            <person name="Rychlik I."/>
        </authorList>
    </citation>
    <scope>NUCLEOTIDE SEQUENCE</scope>
    <source>
        <strain evidence="7">An420c</strain>
    </source>
</reference>
<keyword evidence="2" id="KW-0004">4Fe-4S</keyword>
<organism evidence="7 8">
    <name type="scientific">Mordavella massiliensis</name>
    <dbReference type="NCBI Taxonomy" id="1871024"/>
    <lineage>
        <taxon>Bacteria</taxon>
        <taxon>Bacillati</taxon>
        <taxon>Bacillota</taxon>
        <taxon>Clostridia</taxon>
        <taxon>Eubacteriales</taxon>
        <taxon>Clostridiaceae</taxon>
        <taxon>Mordavella</taxon>
    </lineage>
</organism>
<evidence type="ECO:0000256" key="4">
    <source>
        <dbReference type="ARBA" id="ARBA00022982"/>
    </source>
</evidence>
<dbReference type="Pfam" id="PF00037">
    <property type="entry name" value="Fer4"/>
    <property type="match status" value="1"/>
</dbReference>
<dbReference type="Gene3D" id="3.30.70.20">
    <property type="match status" value="2"/>
</dbReference>
<reference evidence="7" key="1">
    <citation type="submission" date="2020-08" db="EMBL/GenBank/DDBJ databases">
        <authorList>
            <person name="Cejkova D."/>
            <person name="Kubasova T."/>
            <person name="Jahodarova E."/>
            <person name="Rychlik I."/>
        </authorList>
    </citation>
    <scope>NUCLEOTIDE SEQUENCE</scope>
    <source>
        <strain evidence="7">An420c</strain>
    </source>
</reference>
<dbReference type="PROSITE" id="PS00198">
    <property type="entry name" value="4FE4S_FER_1"/>
    <property type="match status" value="1"/>
</dbReference>
<sequence length="159" mass="17375">MGKQLMIKPEKCIGCRTCELVCSFGHDQAFNPRNANVTVMAYEEAAINIPVMCLQCEDPCCLEVCPVGAISRNEIGAVVMDHAKCIGCKMCMNACPLGNISFNKEKKQVHKCDLCGGEPKCAKFCPTGAITFEDPDEGMDRKRAVADRFKDVFGEEAKA</sequence>
<dbReference type="PANTHER" id="PTHR42859:SF10">
    <property type="entry name" value="DIMETHYLSULFOXIDE REDUCTASE CHAIN B"/>
    <property type="match status" value="1"/>
</dbReference>